<evidence type="ECO:0000313" key="2">
    <source>
        <dbReference type="Proteomes" id="UP001497516"/>
    </source>
</evidence>
<keyword evidence="2" id="KW-1185">Reference proteome</keyword>
<dbReference type="Proteomes" id="UP001497516">
    <property type="component" value="Chromosome 10"/>
</dbReference>
<name>A0AAV2D2H7_9ROSI</name>
<evidence type="ECO:0000313" key="1">
    <source>
        <dbReference type="EMBL" id="CAL1363844.1"/>
    </source>
</evidence>
<organism evidence="1 2">
    <name type="scientific">Linum trigynum</name>
    <dbReference type="NCBI Taxonomy" id="586398"/>
    <lineage>
        <taxon>Eukaryota</taxon>
        <taxon>Viridiplantae</taxon>
        <taxon>Streptophyta</taxon>
        <taxon>Embryophyta</taxon>
        <taxon>Tracheophyta</taxon>
        <taxon>Spermatophyta</taxon>
        <taxon>Magnoliopsida</taxon>
        <taxon>eudicotyledons</taxon>
        <taxon>Gunneridae</taxon>
        <taxon>Pentapetalae</taxon>
        <taxon>rosids</taxon>
        <taxon>fabids</taxon>
        <taxon>Malpighiales</taxon>
        <taxon>Linaceae</taxon>
        <taxon>Linum</taxon>
    </lineage>
</organism>
<accession>A0AAV2D2H7</accession>
<dbReference type="AlphaFoldDB" id="A0AAV2D2H7"/>
<protein>
    <submittedName>
        <fullName evidence="1">Uncharacterized protein</fullName>
    </submittedName>
</protein>
<dbReference type="EMBL" id="OZ034814">
    <property type="protein sequence ID" value="CAL1363844.1"/>
    <property type="molecule type" value="Genomic_DNA"/>
</dbReference>
<sequence>MAGVTRRRDFASFPVAHLNRRAASTITLQQGKSPHTHPAAAWHRRRSVASFSGQFFFSRPLKLSHSTFLASVAHRFRCHQSSILLLPVAAAIG</sequence>
<gene>
    <name evidence="1" type="ORF">LTRI10_LOCUS10104</name>
</gene>
<proteinExistence type="predicted"/>
<reference evidence="1 2" key="1">
    <citation type="submission" date="2024-04" db="EMBL/GenBank/DDBJ databases">
        <authorList>
            <person name="Fracassetti M."/>
        </authorList>
    </citation>
    <scope>NUCLEOTIDE SEQUENCE [LARGE SCALE GENOMIC DNA]</scope>
</reference>